<evidence type="ECO:0000256" key="1">
    <source>
        <dbReference type="ARBA" id="ARBA00004180"/>
    </source>
</evidence>
<dbReference type="GO" id="GO:0072583">
    <property type="term" value="P:clathrin-dependent endocytosis"/>
    <property type="evidence" value="ECO:0007669"/>
    <property type="project" value="TreeGrafter"/>
</dbReference>
<dbReference type="InterPro" id="IPR000996">
    <property type="entry name" value="Clathrin_L-chain"/>
</dbReference>
<name>A0A6A5Z3H6_9PLEO</name>
<dbReference type="OrthoDB" id="5512at2759"/>
<feature type="coiled-coil region" evidence="7">
    <location>
        <begin position="165"/>
        <end position="200"/>
    </location>
</feature>
<evidence type="ECO:0000313" key="9">
    <source>
        <dbReference type="EMBL" id="KAF2114029.1"/>
    </source>
</evidence>
<evidence type="ECO:0000313" key="10">
    <source>
        <dbReference type="Proteomes" id="UP000799770"/>
    </source>
</evidence>
<evidence type="ECO:0000256" key="5">
    <source>
        <dbReference type="ARBA" id="ARBA00023329"/>
    </source>
</evidence>
<evidence type="ECO:0000256" key="6">
    <source>
        <dbReference type="RuleBase" id="RU363137"/>
    </source>
</evidence>
<protein>
    <recommendedName>
        <fullName evidence="6">Clathrin light chain</fullName>
    </recommendedName>
</protein>
<dbReference type="PANTHER" id="PTHR10639:SF7">
    <property type="entry name" value="CLATHRIN LIGHT CHAIN"/>
    <property type="match status" value="1"/>
</dbReference>
<dbReference type="GO" id="GO:0006886">
    <property type="term" value="P:intracellular protein transport"/>
    <property type="evidence" value="ECO:0007669"/>
    <property type="project" value="InterPro"/>
</dbReference>
<keyword evidence="3 6" id="KW-0472">Membrane</keyword>
<proteinExistence type="inferred from homology"/>
<feature type="region of interest" description="Disordered" evidence="8">
    <location>
        <begin position="1"/>
        <end position="33"/>
    </location>
</feature>
<reference evidence="9" key="1">
    <citation type="journal article" date="2020" name="Stud. Mycol.">
        <title>101 Dothideomycetes genomes: a test case for predicting lifestyles and emergence of pathogens.</title>
        <authorList>
            <person name="Haridas S."/>
            <person name="Albert R."/>
            <person name="Binder M."/>
            <person name="Bloem J."/>
            <person name="Labutti K."/>
            <person name="Salamov A."/>
            <person name="Andreopoulos B."/>
            <person name="Baker S."/>
            <person name="Barry K."/>
            <person name="Bills G."/>
            <person name="Bluhm B."/>
            <person name="Cannon C."/>
            <person name="Castanera R."/>
            <person name="Culley D."/>
            <person name="Daum C."/>
            <person name="Ezra D."/>
            <person name="Gonzalez J."/>
            <person name="Henrissat B."/>
            <person name="Kuo A."/>
            <person name="Liang C."/>
            <person name="Lipzen A."/>
            <person name="Lutzoni F."/>
            <person name="Magnuson J."/>
            <person name="Mondo S."/>
            <person name="Nolan M."/>
            <person name="Ohm R."/>
            <person name="Pangilinan J."/>
            <person name="Park H.-J."/>
            <person name="Ramirez L."/>
            <person name="Alfaro M."/>
            <person name="Sun H."/>
            <person name="Tritt A."/>
            <person name="Yoshinaga Y."/>
            <person name="Zwiers L.-H."/>
            <person name="Turgeon B."/>
            <person name="Goodwin S."/>
            <person name="Spatafora J."/>
            <person name="Crous P."/>
            <person name="Grigoriev I."/>
        </authorList>
    </citation>
    <scope>NUCLEOTIDE SEQUENCE</scope>
    <source>
        <strain evidence="9">CBS 627.86</strain>
    </source>
</reference>
<keyword evidence="10" id="KW-1185">Reference proteome</keyword>
<dbReference type="EMBL" id="ML977326">
    <property type="protein sequence ID" value="KAF2114029.1"/>
    <property type="molecule type" value="Genomic_DNA"/>
</dbReference>
<evidence type="ECO:0000256" key="7">
    <source>
        <dbReference type="SAM" id="Coils"/>
    </source>
</evidence>
<comment type="similarity">
    <text evidence="2 6">Belongs to the clathrin light chain family.</text>
</comment>
<dbReference type="PANTHER" id="PTHR10639">
    <property type="entry name" value="CLATHRIN LIGHT CHAIN"/>
    <property type="match status" value="1"/>
</dbReference>
<organism evidence="9 10">
    <name type="scientific">Lophiotrema nucula</name>
    <dbReference type="NCBI Taxonomy" id="690887"/>
    <lineage>
        <taxon>Eukaryota</taxon>
        <taxon>Fungi</taxon>
        <taxon>Dikarya</taxon>
        <taxon>Ascomycota</taxon>
        <taxon>Pezizomycotina</taxon>
        <taxon>Dothideomycetes</taxon>
        <taxon>Pleosporomycetidae</taxon>
        <taxon>Pleosporales</taxon>
        <taxon>Lophiotremataceae</taxon>
        <taxon>Lophiotrema</taxon>
    </lineage>
</organism>
<dbReference type="GO" id="GO:0030130">
    <property type="term" value="C:clathrin coat of trans-Golgi network vesicle"/>
    <property type="evidence" value="ECO:0007669"/>
    <property type="project" value="InterPro"/>
</dbReference>
<evidence type="ECO:0000256" key="2">
    <source>
        <dbReference type="ARBA" id="ARBA00005263"/>
    </source>
</evidence>
<dbReference type="AlphaFoldDB" id="A0A6A5Z3H6"/>
<dbReference type="GO" id="GO:0005198">
    <property type="term" value="F:structural molecule activity"/>
    <property type="evidence" value="ECO:0007669"/>
    <property type="project" value="InterPro"/>
</dbReference>
<evidence type="ECO:0000256" key="3">
    <source>
        <dbReference type="ARBA" id="ARBA00023136"/>
    </source>
</evidence>
<feature type="compositionally biased region" description="Polar residues" evidence="8">
    <location>
        <begin position="76"/>
        <end position="91"/>
    </location>
</feature>
<accession>A0A6A5Z3H6</accession>
<sequence>MADRFPSLDEFDAGQTETRGEGTNLDLVGDSDGADDFLQRERALLGDDANQFAGPNDRLATVEDGDDDLLGDGGDTSFQANVGSQEIQGFESSFPAIDTSNDHMAPGGTITGSTLPFLPGQPQPSFTPQRSDSPEPEVIREWRERRDLQIQHRDELSSERKGQTIKKAQEDIDEFYENYNNKKDKEIARTRKEAEEFLENRDDTTAGGTSWERIAKLVDLSGKGVKGGASGSEKQRFREILLSLRKDDKAPGATGY</sequence>
<feature type="compositionally biased region" description="Basic and acidic residues" evidence="8">
    <location>
        <begin position="137"/>
        <end position="165"/>
    </location>
</feature>
<keyword evidence="7" id="KW-0175">Coiled coil</keyword>
<feature type="region of interest" description="Disordered" evidence="8">
    <location>
        <begin position="47"/>
        <end position="165"/>
    </location>
</feature>
<evidence type="ECO:0000256" key="8">
    <source>
        <dbReference type="SAM" id="MobiDB-lite"/>
    </source>
</evidence>
<gene>
    <name evidence="9" type="ORF">BDV96DRAFT_495516</name>
</gene>
<keyword evidence="5 6" id="KW-0968">Cytoplasmic vesicle</keyword>
<dbReference type="Proteomes" id="UP000799770">
    <property type="component" value="Unassembled WGS sequence"/>
</dbReference>
<dbReference type="Pfam" id="PF01086">
    <property type="entry name" value="Clathrin_lg_ch"/>
    <property type="match status" value="1"/>
</dbReference>
<comment type="function">
    <text evidence="6">Clathrin is the major protein of the polyhedral coat of coated pits and vesicles.</text>
</comment>
<dbReference type="GO" id="GO:0032050">
    <property type="term" value="F:clathrin heavy chain binding"/>
    <property type="evidence" value="ECO:0007669"/>
    <property type="project" value="TreeGrafter"/>
</dbReference>
<comment type="subcellular location">
    <subcellularLocation>
        <location evidence="1 6">Cytoplasmic vesicle membrane</location>
        <topology evidence="1 6">Peripheral membrane protein</topology>
        <orientation evidence="1 6">Cytoplasmic side</orientation>
    </subcellularLocation>
    <subcellularLocation>
        <location evidence="6">Membrane</location>
        <location evidence="6">Coated pit</location>
        <topology evidence="6">Peripheral membrane protein</topology>
        <orientation evidence="6">Cytoplasmic side</orientation>
    </subcellularLocation>
    <text evidence="6">Cytoplasmic face of coated pits and vesicles.</text>
</comment>
<keyword evidence="4 6" id="KW-0168">Coated pit</keyword>
<evidence type="ECO:0000256" key="4">
    <source>
        <dbReference type="ARBA" id="ARBA00023176"/>
    </source>
</evidence>
<dbReference type="GO" id="GO:0030132">
    <property type="term" value="C:clathrin coat of coated pit"/>
    <property type="evidence" value="ECO:0007669"/>
    <property type="project" value="InterPro"/>
</dbReference>